<proteinExistence type="predicted"/>
<gene>
    <name evidence="1" type="ORF">ACFQ2Z_20020</name>
</gene>
<evidence type="ECO:0000313" key="1">
    <source>
        <dbReference type="EMBL" id="MFD1183635.1"/>
    </source>
</evidence>
<protein>
    <submittedName>
        <fullName evidence="1">Uncharacterized protein</fullName>
    </submittedName>
</protein>
<keyword evidence="2" id="KW-1185">Reference proteome</keyword>
<organism evidence="1 2">
    <name type="scientific">Paenibacillus timonensis</name>
    <dbReference type="NCBI Taxonomy" id="225915"/>
    <lineage>
        <taxon>Bacteria</taxon>
        <taxon>Bacillati</taxon>
        <taxon>Bacillota</taxon>
        <taxon>Bacilli</taxon>
        <taxon>Bacillales</taxon>
        <taxon>Paenibacillaceae</taxon>
        <taxon>Paenibacillus</taxon>
    </lineage>
</organism>
<accession>A0ABW3SIV2</accession>
<dbReference type="RefSeq" id="WP_270406805.1">
    <property type="nucleotide sequence ID" value="NZ_JAKSXN010000054.1"/>
</dbReference>
<evidence type="ECO:0000313" key="2">
    <source>
        <dbReference type="Proteomes" id="UP001597211"/>
    </source>
</evidence>
<comment type="caution">
    <text evidence="1">The sequence shown here is derived from an EMBL/GenBank/DDBJ whole genome shotgun (WGS) entry which is preliminary data.</text>
</comment>
<reference evidence="2" key="1">
    <citation type="journal article" date="2019" name="Int. J. Syst. Evol. Microbiol.">
        <title>The Global Catalogue of Microorganisms (GCM) 10K type strain sequencing project: providing services to taxonomists for standard genome sequencing and annotation.</title>
        <authorList>
            <consortium name="The Broad Institute Genomics Platform"/>
            <consortium name="The Broad Institute Genome Sequencing Center for Infectious Disease"/>
            <person name="Wu L."/>
            <person name="Ma J."/>
        </authorList>
    </citation>
    <scope>NUCLEOTIDE SEQUENCE [LARGE SCALE GENOMIC DNA]</scope>
    <source>
        <strain evidence="2">CCUG 48216</strain>
    </source>
</reference>
<sequence length="40" mass="4757">MKIEKSVYQQLVDLLAEMISKRLKEQNKKTESKLNYKKTA</sequence>
<name>A0ABW3SIV2_9BACL</name>
<dbReference type="Proteomes" id="UP001597211">
    <property type="component" value="Unassembled WGS sequence"/>
</dbReference>
<dbReference type="EMBL" id="JBHTKZ010000051">
    <property type="protein sequence ID" value="MFD1183635.1"/>
    <property type="molecule type" value="Genomic_DNA"/>
</dbReference>